<feature type="signal peptide" evidence="3">
    <location>
        <begin position="1"/>
        <end position="25"/>
    </location>
</feature>
<evidence type="ECO:0000256" key="3">
    <source>
        <dbReference type="SAM" id="SignalP"/>
    </source>
</evidence>
<dbReference type="GO" id="GO:0008270">
    <property type="term" value="F:zinc ion binding"/>
    <property type="evidence" value="ECO:0007669"/>
    <property type="project" value="InterPro"/>
</dbReference>
<feature type="domain" description="Peptidase M1 membrane alanine aminopeptidase" evidence="4">
    <location>
        <begin position="341"/>
        <end position="465"/>
    </location>
</feature>
<dbReference type="Pfam" id="PF01433">
    <property type="entry name" value="Peptidase_M1"/>
    <property type="match status" value="1"/>
</dbReference>
<feature type="binding site" evidence="1">
    <location>
        <position position="348"/>
    </location>
    <ligand>
        <name>Zn(2+)</name>
        <dbReference type="ChEBI" id="CHEBI:29105"/>
        <note>catalytic</note>
    </ligand>
</feature>
<organism evidence="5 6">
    <name type="scientific">Modestobacter caceresii</name>
    <dbReference type="NCBI Taxonomy" id="1522368"/>
    <lineage>
        <taxon>Bacteria</taxon>
        <taxon>Bacillati</taxon>
        <taxon>Actinomycetota</taxon>
        <taxon>Actinomycetes</taxon>
        <taxon>Geodermatophilales</taxon>
        <taxon>Geodermatophilaceae</taxon>
        <taxon>Modestobacter</taxon>
    </lineage>
</organism>
<keyword evidence="3" id="KW-0732">Signal</keyword>
<dbReference type="RefSeq" id="WP_036337038.1">
    <property type="nucleotide sequence ID" value="NZ_JPMX01000075.1"/>
</dbReference>
<dbReference type="PANTHER" id="PTHR45726:SF3">
    <property type="entry name" value="LEUKOTRIENE A-4 HYDROLASE"/>
    <property type="match status" value="1"/>
</dbReference>
<dbReference type="AlphaFoldDB" id="A0A098Y3X2"/>
<gene>
    <name evidence="5" type="ORF">IN07_15820</name>
</gene>
<dbReference type="Proteomes" id="UP000029713">
    <property type="component" value="Unassembled WGS sequence"/>
</dbReference>
<evidence type="ECO:0000256" key="2">
    <source>
        <dbReference type="SAM" id="MobiDB-lite"/>
    </source>
</evidence>
<evidence type="ECO:0000256" key="1">
    <source>
        <dbReference type="PIRSR" id="PIRSR634015-3"/>
    </source>
</evidence>
<dbReference type="PANTHER" id="PTHR45726">
    <property type="entry name" value="LEUKOTRIENE A-4 HYDROLASE"/>
    <property type="match status" value="1"/>
</dbReference>
<comment type="cofactor">
    <cofactor evidence="1">
        <name>Zn(2+)</name>
        <dbReference type="ChEBI" id="CHEBI:29105"/>
    </cofactor>
    <text evidence="1">Binds 1 zinc ion per subunit.</text>
</comment>
<dbReference type="STRING" id="1522368.IN07_15820"/>
<keyword evidence="1" id="KW-0862">Zinc</keyword>
<evidence type="ECO:0000313" key="5">
    <source>
        <dbReference type="EMBL" id="KGH45578.1"/>
    </source>
</evidence>
<dbReference type="GO" id="GO:0008237">
    <property type="term" value="F:metallopeptidase activity"/>
    <property type="evidence" value="ECO:0007669"/>
    <property type="project" value="InterPro"/>
</dbReference>
<dbReference type="EMBL" id="JPMX01000075">
    <property type="protein sequence ID" value="KGH45578.1"/>
    <property type="molecule type" value="Genomic_DNA"/>
</dbReference>
<feature type="binding site" evidence="1">
    <location>
        <position position="367"/>
    </location>
    <ligand>
        <name>Zn(2+)</name>
        <dbReference type="ChEBI" id="CHEBI:29105"/>
        <note>catalytic</note>
    </ligand>
</feature>
<dbReference type="SUPFAM" id="SSF55486">
    <property type="entry name" value="Metalloproteases ('zincins'), catalytic domain"/>
    <property type="match status" value="1"/>
</dbReference>
<comment type="caution">
    <text evidence="5">The sequence shown here is derived from an EMBL/GenBank/DDBJ whole genome shotgun (WGS) entry which is preliminary data.</text>
</comment>
<dbReference type="OrthoDB" id="100605at2"/>
<dbReference type="InterPro" id="IPR034015">
    <property type="entry name" value="M1_LTA4H"/>
</dbReference>
<dbReference type="InterPro" id="IPR014782">
    <property type="entry name" value="Peptidase_M1_dom"/>
</dbReference>
<feature type="binding site" evidence="1">
    <location>
        <position position="344"/>
    </location>
    <ligand>
        <name>Zn(2+)</name>
        <dbReference type="ChEBI" id="CHEBI:29105"/>
        <note>catalytic</note>
    </ligand>
</feature>
<feature type="chain" id="PRO_5001950781" description="Peptidase M1 membrane alanine aminopeptidase domain-containing protein" evidence="3">
    <location>
        <begin position="26"/>
        <end position="479"/>
    </location>
</feature>
<proteinExistence type="predicted"/>
<name>A0A098Y3X2_9ACTN</name>
<sequence length="479" mass="51084">MRAGRRRAAAAALTGAVLLAGCSTSDSPDPAPRPTSTPDAAGWPEPRADRPVVDLRFDVAEDLETVSGAERVVFTPDLDTCVLVFRSWPNKPATARAGSGLTVSEVRVDGEPAEVRDVPAGAPDSAPAGTLQEVPLPECAEPGEEITVELEFEVELGPDVNERVGTAGGVDVAWFATAFPLLAWERGRGWDRSPAVAVAGEMTVSEDFELASLEVVADSRYEVLGIGEAVGTSDGPGDTTVHEFTAPSVRDVAVTVGELDVQSAEIGGVRVHVGLDEGVEEATAAEWLARLEESMGALVALLGPFPYDDLWVSVLSSQTSGIEFPGAIQFGDVDPDFRRALVTHELAHMWFYGLVGNNQAVHPWLDESFATFAQMVVHGEGSASMADLPGSRRHGVGEPIQYWEQFRRPSSAYYDTVYIVGGTTLADARTRLGVEAFDAALQEYLRANAWSIATPDDVQEAFAELPEVLTELERVGALP</sequence>
<feature type="region of interest" description="Disordered" evidence="2">
    <location>
        <begin position="21"/>
        <end position="48"/>
    </location>
</feature>
<accession>A0A098Y3X2</accession>
<keyword evidence="1" id="KW-0479">Metal-binding</keyword>
<evidence type="ECO:0000313" key="6">
    <source>
        <dbReference type="Proteomes" id="UP000029713"/>
    </source>
</evidence>
<dbReference type="PROSITE" id="PS51257">
    <property type="entry name" value="PROKAR_LIPOPROTEIN"/>
    <property type="match status" value="1"/>
</dbReference>
<dbReference type="InterPro" id="IPR027268">
    <property type="entry name" value="Peptidase_M4/M1_CTD_sf"/>
</dbReference>
<evidence type="ECO:0000259" key="4">
    <source>
        <dbReference type="Pfam" id="PF01433"/>
    </source>
</evidence>
<protein>
    <recommendedName>
        <fullName evidence="4">Peptidase M1 membrane alanine aminopeptidase domain-containing protein</fullName>
    </recommendedName>
</protein>
<reference evidence="5 6" key="1">
    <citation type="submission" date="2014-07" db="EMBL/GenBank/DDBJ databases">
        <title>Biosystematic studies on Modestobacter strains isolated from extreme hyper-arid desert soil and from historic building.</title>
        <authorList>
            <person name="Bukarasam K."/>
            <person name="Bull A."/>
            <person name="Girard G."/>
            <person name="van Wezel G."/>
            <person name="Goodfellow M."/>
        </authorList>
    </citation>
    <scope>NUCLEOTIDE SEQUENCE [LARGE SCALE GENOMIC DNA]</scope>
    <source>
        <strain evidence="5 6">KNN45-2b</strain>
    </source>
</reference>
<keyword evidence="6" id="KW-1185">Reference proteome</keyword>
<dbReference type="Gene3D" id="1.10.390.10">
    <property type="entry name" value="Neutral Protease Domain 2"/>
    <property type="match status" value="1"/>
</dbReference>